<feature type="compositionally biased region" description="Polar residues" evidence="1">
    <location>
        <begin position="50"/>
        <end position="72"/>
    </location>
</feature>
<accession>A0A7C3N5E3</accession>
<evidence type="ECO:0000313" key="2">
    <source>
        <dbReference type="EMBL" id="HFK23438.1"/>
    </source>
</evidence>
<comment type="caution">
    <text evidence="2">The sequence shown here is derived from an EMBL/GenBank/DDBJ whole genome shotgun (WGS) entry which is preliminary data.</text>
</comment>
<evidence type="ECO:0000256" key="1">
    <source>
        <dbReference type="SAM" id="MobiDB-lite"/>
    </source>
</evidence>
<name>A0A7C3N5E3_UNCW3</name>
<evidence type="ECO:0008006" key="3">
    <source>
        <dbReference type="Google" id="ProtNLM"/>
    </source>
</evidence>
<organism evidence="2">
    <name type="scientific">candidate division WOR-3 bacterium</name>
    <dbReference type="NCBI Taxonomy" id="2052148"/>
    <lineage>
        <taxon>Bacteria</taxon>
        <taxon>Bacteria division WOR-3</taxon>
    </lineage>
</organism>
<protein>
    <recommendedName>
        <fullName evidence="3">Pilus assembly protein PilP</fullName>
    </recommendedName>
</protein>
<feature type="region of interest" description="Disordered" evidence="1">
    <location>
        <begin position="38"/>
        <end position="72"/>
    </location>
</feature>
<sequence>MLKRKNRSILLLSLTLFLIFSFISCSRGNPVNSAIEKSSKALTPKDNTKTTDSLVSNSDTNVETQNQETVSDSLPYDTTTTLPFTIETYTFKTKTKNDPFVSILEQQREGKIQIDIESAMYFGMIKGKNGKLALLKDASGLGFIFYEGQKIKNGILLKIEQDSVIFKLDEYGVVRNKVIKLVKNIDTKKKK</sequence>
<dbReference type="AlphaFoldDB" id="A0A7C3N5E3"/>
<proteinExistence type="predicted"/>
<dbReference type="PROSITE" id="PS51257">
    <property type="entry name" value="PROKAR_LIPOPROTEIN"/>
    <property type="match status" value="1"/>
</dbReference>
<reference evidence="2" key="1">
    <citation type="journal article" date="2020" name="mSystems">
        <title>Genome- and Community-Level Interaction Insights into Carbon Utilization and Element Cycling Functions of Hydrothermarchaeota in Hydrothermal Sediment.</title>
        <authorList>
            <person name="Zhou Z."/>
            <person name="Liu Y."/>
            <person name="Xu W."/>
            <person name="Pan J."/>
            <person name="Luo Z.H."/>
            <person name="Li M."/>
        </authorList>
    </citation>
    <scope>NUCLEOTIDE SEQUENCE [LARGE SCALE GENOMIC DNA]</scope>
    <source>
        <strain evidence="2">SpSt-464</strain>
    </source>
</reference>
<dbReference type="EMBL" id="DSTT01000002">
    <property type="protein sequence ID" value="HFK23438.1"/>
    <property type="molecule type" value="Genomic_DNA"/>
</dbReference>
<gene>
    <name evidence="2" type="ORF">ENS15_02115</name>
</gene>